<organism evidence="2 3">
    <name type="scientific">Streptomyces albiflavescens</name>
    <dbReference type="NCBI Taxonomy" id="1623582"/>
    <lineage>
        <taxon>Bacteria</taxon>
        <taxon>Bacillati</taxon>
        <taxon>Actinomycetota</taxon>
        <taxon>Actinomycetes</taxon>
        <taxon>Kitasatosporales</taxon>
        <taxon>Streptomycetaceae</taxon>
        <taxon>Streptomyces</taxon>
    </lineage>
</organism>
<keyword evidence="3" id="KW-1185">Reference proteome</keyword>
<feature type="region of interest" description="Disordered" evidence="1">
    <location>
        <begin position="1"/>
        <end position="28"/>
    </location>
</feature>
<accession>A0A917XWM9</accession>
<dbReference type="AlphaFoldDB" id="A0A917XWM9"/>
<proteinExistence type="predicted"/>
<evidence type="ECO:0000313" key="2">
    <source>
        <dbReference type="EMBL" id="GGN57329.1"/>
    </source>
</evidence>
<reference evidence="2 3" key="1">
    <citation type="journal article" date="2014" name="Int. J. Syst. Evol. Microbiol.">
        <title>Complete genome sequence of Corynebacterium casei LMG S-19264T (=DSM 44701T), isolated from a smear-ripened cheese.</title>
        <authorList>
            <consortium name="US DOE Joint Genome Institute (JGI-PGF)"/>
            <person name="Walter F."/>
            <person name="Albersmeier A."/>
            <person name="Kalinowski J."/>
            <person name="Ruckert C."/>
        </authorList>
    </citation>
    <scope>NUCLEOTIDE SEQUENCE [LARGE SCALE GENOMIC DNA]</scope>
    <source>
        <strain evidence="2 3">CGMCC 4.7111</strain>
    </source>
</reference>
<evidence type="ECO:0000313" key="3">
    <source>
        <dbReference type="Proteomes" id="UP000600365"/>
    </source>
</evidence>
<protein>
    <submittedName>
        <fullName evidence="2">Uncharacterized protein</fullName>
    </submittedName>
</protein>
<sequence length="63" mass="6909">MIAAHQPSGGTGDLRTTSNTRTTPSSFMGDDFGWAGPELYALAPCHDILIRLHRVEAARLRDR</sequence>
<dbReference type="EMBL" id="BMMM01000003">
    <property type="protein sequence ID" value="GGN57329.1"/>
    <property type="molecule type" value="Genomic_DNA"/>
</dbReference>
<dbReference type="RefSeq" id="WP_189185508.1">
    <property type="nucleotide sequence ID" value="NZ_BMMM01000003.1"/>
</dbReference>
<dbReference type="Proteomes" id="UP000600365">
    <property type="component" value="Unassembled WGS sequence"/>
</dbReference>
<feature type="compositionally biased region" description="Low complexity" evidence="1">
    <location>
        <begin position="15"/>
        <end position="26"/>
    </location>
</feature>
<evidence type="ECO:0000256" key="1">
    <source>
        <dbReference type="SAM" id="MobiDB-lite"/>
    </source>
</evidence>
<comment type="caution">
    <text evidence="2">The sequence shown here is derived from an EMBL/GenBank/DDBJ whole genome shotgun (WGS) entry which is preliminary data.</text>
</comment>
<gene>
    <name evidence="2" type="ORF">GCM10011579_019450</name>
</gene>
<name>A0A917XWM9_9ACTN</name>